<feature type="transmembrane region" description="Helical" evidence="1">
    <location>
        <begin position="50"/>
        <end position="70"/>
    </location>
</feature>
<evidence type="ECO:0000256" key="1">
    <source>
        <dbReference type="SAM" id="Phobius"/>
    </source>
</evidence>
<dbReference type="WBParaSite" id="TCNE_0000208801-mRNA-1">
    <property type="protein sequence ID" value="TCNE_0000208801-mRNA-1"/>
    <property type="gene ID" value="TCNE_0000208801"/>
</dbReference>
<protein>
    <submittedName>
        <fullName evidence="4">Hydrogenase-4 component E</fullName>
    </submittedName>
</protein>
<gene>
    <name evidence="2" type="ORF">TCNE_LOCUS2088</name>
</gene>
<dbReference type="Proteomes" id="UP000050794">
    <property type="component" value="Unassembled WGS sequence"/>
</dbReference>
<keyword evidence="1" id="KW-1133">Transmembrane helix</keyword>
<sequence length="111" mass="11872">MIIHTVGNIPTLAAIPEALAIALTLAALIVVERIAAFALHGIEEHRRNKLIPLICFNSMAAAAFCVLFALNAFGGPLVLALAFTTVLNLALTVTRWQEYGKMLVEANNCSV</sequence>
<evidence type="ECO:0000313" key="4">
    <source>
        <dbReference type="WBParaSite" id="TCNE_0000208801-mRNA-1"/>
    </source>
</evidence>
<accession>A0A183U0R8</accession>
<keyword evidence="1" id="KW-0472">Membrane</keyword>
<dbReference type="AlphaFoldDB" id="A0A183U0R8"/>
<organism evidence="3 4">
    <name type="scientific">Toxocara canis</name>
    <name type="common">Canine roundworm</name>
    <dbReference type="NCBI Taxonomy" id="6265"/>
    <lineage>
        <taxon>Eukaryota</taxon>
        <taxon>Metazoa</taxon>
        <taxon>Ecdysozoa</taxon>
        <taxon>Nematoda</taxon>
        <taxon>Chromadorea</taxon>
        <taxon>Rhabditida</taxon>
        <taxon>Spirurina</taxon>
        <taxon>Ascaridomorpha</taxon>
        <taxon>Ascaridoidea</taxon>
        <taxon>Toxocaridae</taxon>
        <taxon>Toxocara</taxon>
    </lineage>
</organism>
<reference evidence="2 3" key="2">
    <citation type="submission" date="2018-11" db="EMBL/GenBank/DDBJ databases">
        <authorList>
            <consortium name="Pathogen Informatics"/>
        </authorList>
    </citation>
    <scope>NUCLEOTIDE SEQUENCE [LARGE SCALE GENOMIC DNA]</scope>
</reference>
<evidence type="ECO:0000313" key="3">
    <source>
        <dbReference type="Proteomes" id="UP000050794"/>
    </source>
</evidence>
<feature type="transmembrane region" description="Helical" evidence="1">
    <location>
        <begin position="18"/>
        <end position="38"/>
    </location>
</feature>
<evidence type="ECO:0000313" key="2">
    <source>
        <dbReference type="EMBL" id="VDM27450.1"/>
    </source>
</evidence>
<proteinExistence type="predicted"/>
<keyword evidence="3" id="KW-1185">Reference proteome</keyword>
<reference evidence="4" key="1">
    <citation type="submission" date="2016-06" db="UniProtKB">
        <authorList>
            <consortium name="WormBaseParasite"/>
        </authorList>
    </citation>
    <scope>IDENTIFICATION</scope>
</reference>
<keyword evidence="1" id="KW-0812">Transmembrane</keyword>
<dbReference type="EMBL" id="UYWY01001913">
    <property type="protein sequence ID" value="VDM27450.1"/>
    <property type="molecule type" value="Genomic_DNA"/>
</dbReference>
<name>A0A183U0R8_TOXCA</name>
<feature type="transmembrane region" description="Helical" evidence="1">
    <location>
        <begin position="76"/>
        <end position="93"/>
    </location>
</feature>